<accession>A0AAW1P9G7</accession>
<sequence length="315" mass="33798">MGSVHSSKPSALRPALFLGSRPTLAARSSPPQKRYSVVVAAQQTSEKPDVAKFADSIGLPTDEGLFGFKPFPEVWVGRLAMMGFLCSCIGEFLTGRGTLQQIGLLTPNPLLLSGILLVTGGATVAATFNTIAKAQTGNLSKTDLKRYQNFFGIKDNEEAERVAKAMKDRGDFTSPDRLDLIAENRAAGTPADKFLSLDDRGEADAEAAKRKAQASILTIDDRSEADAEADAMKQREQGKAGTSVSMAARADVVEQSNFQNAEWNYARQVELTNGRWAMIGFWACIIVEAATGRGILQQCILYLKLSGLLGAASGF</sequence>
<keyword evidence="3" id="KW-0150">Chloroplast</keyword>
<evidence type="ECO:0000256" key="4">
    <source>
        <dbReference type="ARBA" id="ARBA00022640"/>
    </source>
</evidence>
<dbReference type="Pfam" id="PF00504">
    <property type="entry name" value="Chloroa_b-bind"/>
    <property type="match status" value="1"/>
</dbReference>
<evidence type="ECO:0000256" key="6">
    <source>
        <dbReference type="ARBA" id="ARBA00022989"/>
    </source>
</evidence>
<gene>
    <name evidence="9" type="ORF">WJX72_001684</name>
</gene>
<evidence type="ECO:0000256" key="3">
    <source>
        <dbReference type="ARBA" id="ARBA00022528"/>
    </source>
</evidence>
<evidence type="ECO:0000256" key="8">
    <source>
        <dbReference type="ARBA" id="ARBA00037956"/>
    </source>
</evidence>
<evidence type="ECO:0000256" key="7">
    <source>
        <dbReference type="ARBA" id="ARBA00023136"/>
    </source>
</evidence>
<protein>
    <submittedName>
        <fullName evidence="9">Uncharacterized protein</fullName>
    </submittedName>
</protein>
<evidence type="ECO:0000313" key="9">
    <source>
        <dbReference type="EMBL" id="KAK9805502.1"/>
    </source>
</evidence>
<organism evidence="9 10">
    <name type="scientific">[Myrmecia] bisecta</name>
    <dbReference type="NCBI Taxonomy" id="41462"/>
    <lineage>
        <taxon>Eukaryota</taxon>
        <taxon>Viridiplantae</taxon>
        <taxon>Chlorophyta</taxon>
        <taxon>core chlorophytes</taxon>
        <taxon>Trebouxiophyceae</taxon>
        <taxon>Trebouxiales</taxon>
        <taxon>Trebouxiaceae</taxon>
        <taxon>Myrmecia</taxon>
    </lineage>
</organism>
<evidence type="ECO:0000313" key="10">
    <source>
        <dbReference type="Proteomes" id="UP001489004"/>
    </source>
</evidence>
<dbReference type="PANTHER" id="PTHR14154">
    <property type="entry name" value="UPF0041 BRAIN PROTEIN 44-RELATED"/>
    <property type="match status" value="1"/>
</dbReference>
<keyword evidence="6" id="KW-1133">Transmembrane helix</keyword>
<reference evidence="9 10" key="1">
    <citation type="journal article" date="2024" name="Nat. Commun.">
        <title>Phylogenomics reveals the evolutionary origins of lichenization in chlorophyte algae.</title>
        <authorList>
            <person name="Puginier C."/>
            <person name="Libourel C."/>
            <person name="Otte J."/>
            <person name="Skaloud P."/>
            <person name="Haon M."/>
            <person name="Grisel S."/>
            <person name="Petersen M."/>
            <person name="Berrin J.G."/>
            <person name="Delaux P.M."/>
            <person name="Dal Grande F."/>
            <person name="Keller J."/>
        </authorList>
    </citation>
    <scope>NUCLEOTIDE SEQUENCE [LARGE SCALE GENOMIC DNA]</scope>
    <source>
        <strain evidence="9 10">SAG 2043</strain>
    </source>
</reference>
<comment type="subcellular location">
    <subcellularLocation>
        <location evidence="1">Membrane</location>
        <topology evidence="1">Multi-pass membrane protein</topology>
    </subcellularLocation>
    <subcellularLocation>
        <location evidence="2">Plastid</location>
        <location evidence="2">Chloroplast</location>
    </subcellularLocation>
</comment>
<comment type="caution">
    <text evidence="9">The sequence shown here is derived from an EMBL/GenBank/DDBJ whole genome shotgun (WGS) entry which is preliminary data.</text>
</comment>
<keyword evidence="5" id="KW-0812">Transmembrane</keyword>
<evidence type="ECO:0000256" key="5">
    <source>
        <dbReference type="ARBA" id="ARBA00022692"/>
    </source>
</evidence>
<evidence type="ECO:0000256" key="1">
    <source>
        <dbReference type="ARBA" id="ARBA00004141"/>
    </source>
</evidence>
<proteinExistence type="inferred from homology"/>
<dbReference type="GO" id="GO:0009507">
    <property type="term" value="C:chloroplast"/>
    <property type="evidence" value="ECO:0007669"/>
    <property type="project" value="UniProtKB-SubCell"/>
</dbReference>
<dbReference type="Gene3D" id="1.10.3460.10">
    <property type="entry name" value="Chlorophyll a/b binding protein domain"/>
    <property type="match status" value="2"/>
</dbReference>
<name>A0AAW1P9G7_9CHLO</name>
<keyword evidence="7" id="KW-0472">Membrane</keyword>
<comment type="similarity">
    <text evidence="8">Belongs to the ELIP/psbS family.</text>
</comment>
<keyword evidence="4" id="KW-0934">Plastid</keyword>
<dbReference type="InterPro" id="IPR022796">
    <property type="entry name" value="Chloroa_b-bind"/>
</dbReference>
<dbReference type="AlphaFoldDB" id="A0AAW1P9G7"/>
<evidence type="ECO:0000256" key="2">
    <source>
        <dbReference type="ARBA" id="ARBA00004229"/>
    </source>
</evidence>
<dbReference type="EMBL" id="JALJOR010000015">
    <property type="protein sequence ID" value="KAK9805502.1"/>
    <property type="molecule type" value="Genomic_DNA"/>
</dbReference>
<dbReference type="GO" id="GO:0016020">
    <property type="term" value="C:membrane"/>
    <property type="evidence" value="ECO:0007669"/>
    <property type="project" value="UniProtKB-SubCell"/>
</dbReference>
<dbReference type="SUPFAM" id="SSF103511">
    <property type="entry name" value="Chlorophyll a-b binding protein"/>
    <property type="match status" value="2"/>
</dbReference>
<keyword evidence="10" id="KW-1185">Reference proteome</keyword>
<dbReference type="Proteomes" id="UP001489004">
    <property type="component" value="Unassembled WGS sequence"/>
</dbReference>